<dbReference type="WBParaSite" id="ALUE_0002352101-mRNA-1">
    <property type="protein sequence ID" value="ALUE_0002352101-mRNA-1"/>
    <property type="gene ID" value="ALUE_0002352101"/>
</dbReference>
<reference evidence="2" key="1">
    <citation type="submission" date="2017-02" db="UniProtKB">
        <authorList>
            <consortium name="WormBaseParasite"/>
        </authorList>
    </citation>
    <scope>IDENTIFICATION</scope>
</reference>
<proteinExistence type="predicted"/>
<sequence>MTADWPVIVEDSKYGILSDADASRFVLDRMCSRMTNSCFIVFDTFDLIRNIAVRNLAIEGFDETVDAIVRLRPPEGIDIRVLKILFAL</sequence>
<name>A0A0M3IXP3_ASCLU</name>
<dbReference type="AlphaFoldDB" id="A0A0M3IXP3"/>
<organism evidence="1 2">
    <name type="scientific">Ascaris lumbricoides</name>
    <name type="common">Giant roundworm</name>
    <dbReference type="NCBI Taxonomy" id="6252"/>
    <lineage>
        <taxon>Eukaryota</taxon>
        <taxon>Metazoa</taxon>
        <taxon>Ecdysozoa</taxon>
        <taxon>Nematoda</taxon>
        <taxon>Chromadorea</taxon>
        <taxon>Rhabditida</taxon>
        <taxon>Spirurina</taxon>
        <taxon>Ascaridomorpha</taxon>
        <taxon>Ascaridoidea</taxon>
        <taxon>Ascarididae</taxon>
        <taxon>Ascaris</taxon>
    </lineage>
</organism>
<dbReference type="Proteomes" id="UP000036681">
    <property type="component" value="Unplaced"/>
</dbReference>
<accession>A0A0M3IXP3</accession>
<evidence type="ECO:0000313" key="1">
    <source>
        <dbReference type="Proteomes" id="UP000036681"/>
    </source>
</evidence>
<evidence type="ECO:0000313" key="2">
    <source>
        <dbReference type="WBParaSite" id="ALUE_0002352101-mRNA-1"/>
    </source>
</evidence>
<protein>
    <submittedName>
        <fullName evidence="2">ATPase_AAA_core domain-containing protein</fullName>
    </submittedName>
</protein>
<keyword evidence="1" id="KW-1185">Reference proteome</keyword>